<dbReference type="EC" id="4.2.1.75" evidence="3 9"/>
<evidence type="ECO:0000256" key="7">
    <source>
        <dbReference type="ARBA" id="ARBA00040167"/>
    </source>
</evidence>
<evidence type="ECO:0000256" key="6">
    <source>
        <dbReference type="ARBA" id="ARBA00037589"/>
    </source>
</evidence>
<evidence type="ECO:0000313" key="11">
    <source>
        <dbReference type="EMBL" id="CDG99163.1"/>
    </source>
</evidence>
<dbReference type="RefSeq" id="WP_038214043.1">
    <property type="nucleotide sequence ID" value="NZ_CAWLWN010000070.1"/>
</dbReference>
<evidence type="ECO:0000259" key="10">
    <source>
        <dbReference type="Pfam" id="PF02602"/>
    </source>
</evidence>
<dbReference type="Gene3D" id="3.40.50.10090">
    <property type="match status" value="2"/>
</dbReference>
<accession>A0A077NKV3</accession>
<proteinExistence type="inferred from homology"/>
<evidence type="ECO:0000256" key="8">
    <source>
        <dbReference type="ARBA" id="ARBA00048617"/>
    </source>
</evidence>
<organism evidence="11">
    <name type="scientific">Xenorhabdus bovienii str. puntauvense</name>
    <dbReference type="NCBI Taxonomy" id="1398201"/>
    <lineage>
        <taxon>Bacteria</taxon>
        <taxon>Pseudomonadati</taxon>
        <taxon>Pseudomonadota</taxon>
        <taxon>Gammaproteobacteria</taxon>
        <taxon>Enterobacterales</taxon>
        <taxon>Morganellaceae</taxon>
        <taxon>Xenorhabdus</taxon>
    </lineage>
</organism>
<dbReference type="GO" id="GO:0006782">
    <property type="term" value="P:protoporphyrinogen IX biosynthetic process"/>
    <property type="evidence" value="ECO:0007669"/>
    <property type="project" value="UniProtKB-UniRule"/>
</dbReference>
<keyword evidence="5 9" id="KW-0627">Porphyrin biosynthesis</keyword>
<dbReference type="NCBIfam" id="NF004582">
    <property type="entry name" value="PRK05928.1-1"/>
    <property type="match status" value="1"/>
</dbReference>
<dbReference type="InterPro" id="IPR039793">
    <property type="entry name" value="UROS/Hem4"/>
</dbReference>
<comment type="caution">
    <text evidence="11">The sequence shown here is derived from an EMBL/GenBank/DDBJ whole genome shotgun (WGS) entry which is preliminary data.</text>
</comment>
<dbReference type="GO" id="GO:0004852">
    <property type="term" value="F:uroporphyrinogen-III synthase activity"/>
    <property type="evidence" value="ECO:0007669"/>
    <property type="project" value="UniProtKB-UniRule"/>
</dbReference>
<dbReference type="SUPFAM" id="SSF69618">
    <property type="entry name" value="HemD-like"/>
    <property type="match status" value="1"/>
</dbReference>
<dbReference type="InterPro" id="IPR003754">
    <property type="entry name" value="4pyrrol_synth_uPrphyn_synth"/>
</dbReference>
<gene>
    <name evidence="11" type="primary">hemD</name>
    <name evidence="11" type="ORF">XBP1_740038</name>
</gene>
<name>A0A077NKV3_XENBV</name>
<evidence type="ECO:0000256" key="1">
    <source>
        <dbReference type="ARBA" id="ARBA00004772"/>
    </source>
</evidence>
<evidence type="ECO:0000256" key="2">
    <source>
        <dbReference type="ARBA" id="ARBA00008133"/>
    </source>
</evidence>
<dbReference type="InterPro" id="IPR036108">
    <property type="entry name" value="4pyrrol_syn_uPrphyn_synt_sf"/>
</dbReference>
<dbReference type="Pfam" id="PF02602">
    <property type="entry name" value="HEM4"/>
    <property type="match status" value="1"/>
</dbReference>
<comment type="function">
    <text evidence="6 9">Catalyzes cyclization of the linear tetrapyrrole, hydroxymethylbilane, to the macrocyclic uroporphyrinogen III.</text>
</comment>
<dbReference type="Proteomes" id="UP000028511">
    <property type="component" value="Unassembled WGS sequence"/>
</dbReference>
<comment type="similarity">
    <text evidence="2 9">Belongs to the uroporphyrinogen-III synthase family.</text>
</comment>
<evidence type="ECO:0000256" key="3">
    <source>
        <dbReference type="ARBA" id="ARBA00013109"/>
    </source>
</evidence>
<dbReference type="UniPathway" id="UPA00251">
    <property type="reaction ID" value="UER00320"/>
</dbReference>
<dbReference type="HOGENOM" id="CLU_011276_9_4_6"/>
<evidence type="ECO:0000256" key="5">
    <source>
        <dbReference type="ARBA" id="ARBA00023244"/>
    </source>
</evidence>
<dbReference type="EMBL" id="CBSW010000281">
    <property type="protein sequence ID" value="CDG99163.1"/>
    <property type="molecule type" value="Genomic_DNA"/>
</dbReference>
<dbReference type="PANTHER" id="PTHR38042:SF1">
    <property type="entry name" value="UROPORPHYRINOGEN-III SYNTHASE, CHLOROPLASTIC"/>
    <property type="match status" value="1"/>
</dbReference>
<comment type="catalytic activity">
    <reaction evidence="8 9">
        <text>hydroxymethylbilane = uroporphyrinogen III + H2O</text>
        <dbReference type="Rhea" id="RHEA:18965"/>
        <dbReference type="ChEBI" id="CHEBI:15377"/>
        <dbReference type="ChEBI" id="CHEBI:57308"/>
        <dbReference type="ChEBI" id="CHEBI:57845"/>
        <dbReference type="EC" id="4.2.1.75"/>
    </reaction>
</comment>
<sequence length="246" mass="27416">MSILITRPNPAGEQLVKRLRAIGKMAFSAPLIAIYPGGDLPLLSQKLQRLSAGDLVFLLSKNAVHYANEQLMQEGLSWPDKLSYYGIGKSTSLMFYQKTGLEILWPEQGETSEDLLQLPILQQVNDKKILLLRGNGGREVIASTLRSRGGEVDYCECYSRQPIKYHVADFSRHWQQYGIKTLVVTSGEMLQLLYSLVTDGDGKTWLLSCDLIVVSERLANIAQTLGWQAIKIAKSADNDALMQALE</sequence>
<protein>
    <recommendedName>
        <fullName evidence="7 9">Uroporphyrinogen-III synthase</fullName>
        <ecNumber evidence="3 9">4.2.1.75</ecNumber>
    </recommendedName>
</protein>
<feature type="domain" description="Tetrapyrrole biosynthesis uroporphyrinogen III synthase" evidence="10">
    <location>
        <begin position="14"/>
        <end position="242"/>
    </location>
</feature>
<dbReference type="AlphaFoldDB" id="A0A077NKV3"/>
<dbReference type="PANTHER" id="PTHR38042">
    <property type="entry name" value="UROPORPHYRINOGEN-III SYNTHASE, CHLOROPLASTIC"/>
    <property type="match status" value="1"/>
</dbReference>
<evidence type="ECO:0000256" key="4">
    <source>
        <dbReference type="ARBA" id="ARBA00023239"/>
    </source>
</evidence>
<dbReference type="GO" id="GO:0006780">
    <property type="term" value="P:uroporphyrinogen III biosynthetic process"/>
    <property type="evidence" value="ECO:0007669"/>
    <property type="project" value="UniProtKB-UniRule"/>
</dbReference>
<reference evidence="11" key="1">
    <citation type="submission" date="2013-07" db="EMBL/GenBank/DDBJ databases">
        <title>Sub-species coevolution in mutualistic symbiosis.</title>
        <authorList>
            <person name="Murfin K."/>
            <person name="Klassen J."/>
            <person name="Lee M."/>
            <person name="Forst S."/>
            <person name="Stock P."/>
            <person name="Goodrich-Blair H."/>
        </authorList>
    </citation>
    <scope>NUCLEOTIDE SEQUENCE [LARGE SCALE GENOMIC DNA]</scope>
    <source>
        <strain evidence="11">Puntauvense</strain>
    </source>
</reference>
<comment type="pathway">
    <text evidence="1 9">Porphyrin-containing compound metabolism; protoporphyrin-IX biosynthesis; coproporphyrinogen-III from 5-aminolevulinate: step 3/4.</text>
</comment>
<keyword evidence="4 9" id="KW-0456">Lyase</keyword>
<evidence type="ECO:0000256" key="9">
    <source>
        <dbReference type="RuleBase" id="RU366031"/>
    </source>
</evidence>
<dbReference type="CDD" id="cd06578">
    <property type="entry name" value="HemD"/>
    <property type="match status" value="1"/>
</dbReference>